<organism evidence="1 2">
    <name type="scientific">Pseudoduganella lurida</name>
    <dbReference type="NCBI Taxonomy" id="1036180"/>
    <lineage>
        <taxon>Bacteria</taxon>
        <taxon>Pseudomonadati</taxon>
        <taxon>Pseudomonadota</taxon>
        <taxon>Betaproteobacteria</taxon>
        <taxon>Burkholderiales</taxon>
        <taxon>Oxalobacteraceae</taxon>
        <taxon>Telluria group</taxon>
        <taxon>Pseudoduganella</taxon>
    </lineage>
</organism>
<keyword evidence="2" id="KW-1185">Reference proteome</keyword>
<comment type="caution">
    <text evidence="1">The sequence shown here is derived from an EMBL/GenBank/DDBJ whole genome shotgun (WGS) entry which is preliminary data.</text>
</comment>
<accession>A0A562RFE1</accession>
<sequence>MEQDGGGAGGERRTDAALAALIDQGIGFDADCGATIAWAFLARHGVPPALILRVLAAPGEGSAPRRTRGATAPPAPLQ</sequence>
<gene>
    <name evidence="1" type="ORF">IP91_01417</name>
</gene>
<name>A0A562RFE1_9BURK</name>
<dbReference type="OrthoDB" id="8759277at2"/>
<dbReference type="RefSeq" id="WP_145648115.1">
    <property type="nucleotide sequence ID" value="NZ_VLLB01000002.1"/>
</dbReference>
<proteinExistence type="predicted"/>
<evidence type="ECO:0000313" key="2">
    <source>
        <dbReference type="Proteomes" id="UP000318431"/>
    </source>
</evidence>
<reference evidence="1 2" key="1">
    <citation type="journal article" date="2015" name="Stand. Genomic Sci.">
        <title>Genomic Encyclopedia of Bacterial and Archaeal Type Strains, Phase III: the genomes of soil and plant-associated and newly described type strains.</title>
        <authorList>
            <person name="Whitman W.B."/>
            <person name="Woyke T."/>
            <person name="Klenk H.P."/>
            <person name="Zhou Y."/>
            <person name="Lilburn T.G."/>
            <person name="Beck B.J."/>
            <person name="De Vos P."/>
            <person name="Vandamme P."/>
            <person name="Eisen J.A."/>
            <person name="Garrity G."/>
            <person name="Hugenholtz P."/>
            <person name="Kyrpides N.C."/>
        </authorList>
    </citation>
    <scope>NUCLEOTIDE SEQUENCE [LARGE SCALE GENOMIC DNA]</scope>
    <source>
        <strain evidence="1 2">CGMCC 1.10822</strain>
    </source>
</reference>
<evidence type="ECO:0000313" key="1">
    <source>
        <dbReference type="EMBL" id="TWI67304.1"/>
    </source>
</evidence>
<protein>
    <submittedName>
        <fullName evidence="1">Uncharacterized protein</fullName>
    </submittedName>
</protein>
<dbReference type="EMBL" id="VLLB01000002">
    <property type="protein sequence ID" value="TWI67304.1"/>
    <property type="molecule type" value="Genomic_DNA"/>
</dbReference>
<dbReference type="AlphaFoldDB" id="A0A562RFE1"/>
<dbReference type="Proteomes" id="UP000318431">
    <property type="component" value="Unassembled WGS sequence"/>
</dbReference>